<evidence type="ECO:0000256" key="3">
    <source>
        <dbReference type="SAM" id="MobiDB-lite"/>
    </source>
</evidence>
<dbReference type="VEuPathDB" id="FungiDB:HMPREF1544_03720"/>
<keyword evidence="1" id="KW-0433">Leucine-rich repeat</keyword>
<protein>
    <recommendedName>
        <fullName evidence="6">L domain-like protein</fullName>
    </recommendedName>
</protein>
<name>S2JHX6_MUCC1</name>
<dbReference type="EMBL" id="KE123934">
    <property type="protein sequence ID" value="EPB89489.1"/>
    <property type="molecule type" value="Genomic_DNA"/>
</dbReference>
<dbReference type="InParanoid" id="S2JHX6"/>
<gene>
    <name evidence="4" type="ORF">HMPREF1544_03720</name>
</gene>
<organism evidence="4 5">
    <name type="scientific">Mucor circinelloides f. circinelloides (strain 1006PhL)</name>
    <name type="common">Mucormycosis agent</name>
    <name type="synonym">Calyptromyces circinelloides</name>
    <dbReference type="NCBI Taxonomy" id="1220926"/>
    <lineage>
        <taxon>Eukaryota</taxon>
        <taxon>Fungi</taxon>
        <taxon>Fungi incertae sedis</taxon>
        <taxon>Mucoromycota</taxon>
        <taxon>Mucoromycotina</taxon>
        <taxon>Mucoromycetes</taxon>
        <taxon>Mucorales</taxon>
        <taxon>Mucorineae</taxon>
        <taxon>Mucoraceae</taxon>
        <taxon>Mucor</taxon>
    </lineage>
</organism>
<dbReference type="PANTHER" id="PTHR48051:SF1">
    <property type="entry name" value="RAS SUPPRESSOR PROTEIN 1"/>
    <property type="match status" value="1"/>
</dbReference>
<dbReference type="Gene3D" id="3.80.10.10">
    <property type="entry name" value="Ribonuclease Inhibitor"/>
    <property type="match status" value="1"/>
</dbReference>
<dbReference type="Pfam" id="PF13855">
    <property type="entry name" value="LRR_8"/>
    <property type="match status" value="1"/>
</dbReference>
<dbReference type="Proteomes" id="UP000014254">
    <property type="component" value="Unassembled WGS sequence"/>
</dbReference>
<dbReference type="InterPro" id="IPR003591">
    <property type="entry name" value="Leu-rich_rpt_typical-subtyp"/>
</dbReference>
<evidence type="ECO:0000256" key="1">
    <source>
        <dbReference type="ARBA" id="ARBA00022614"/>
    </source>
</evidence>
<evidence type="ECO:0000256" key="2">
    <source>
        <dbReference type="ARBA" id="ARBA00022737"/>
    </source>
</evidence>
<proteinExistence type="predicted"/>
<keyword evidence="2" id="KW-0677">Repeat</keyword>
<dbReference type="InterPro" id="IPR050216">
    <property type="entry name" value="LRR_domain-containing"/>
</dbReference>
<evidence type="ECO:0000313" key="5">
    <source>
        <dbReference type="Proteomes" id="UP000014254"/>
    </source>
</evidence>
<evidence type="ECO:0000313" key="4">
    <source>
        <dbReference type="EMBL" id="EPB89489.1"/>
    </source>
</evidence>
<evidence type="ECO:0008006" key="6">
    <source>
        <dbReference type="Google" id="ProtNLM"/>
    </source>
</evidence>
<dbReference type="PANTHER" id="PTHR48051">
    <property type="match status" value="1"/>
</dbReference>
<dbReference type="AlphaFoldDB" id="S2JHX6"/>
<feature type="compositionally biased region" description="Polar residues" evidence="3">
    <location>
        <begin position="588"/>
        <end position="598"/>
    </location>
</feature>
<dbReference type="SUPFAM" id="SSF52058">
    <property type="entry name" value="L domain-like"/>
    <property type="match status" value="1"/>
</dbReference>
<accession>S2JHX6</accession>
<feature type="compositionally biased region" description="Low complexity" evidence="3">
    <location>
        <begin position="648"/>
        <end position="680"/>
    </location>
</feature>
<reference evidence="5" key="1">
    <citation type="submission" date="2013-05" db="EMBL/GenBank/DDBJ databases">
        <title>The Genome sequence of Mucor circinelloides f. circinelloides 1006PhL.</title>
        <authorList>
            <consortium name="The Broad Institute Genomics Platform"/>
            <person name="Cuomo C."/>
            <person name="Earl A."/>
            <person name="Findley K."/>
            <person name="Lee S.C."/>
            <person name="Walker B."/>
            <person name="Young S."/>
            <person name="Zeng Q."/>
            <person name="Gargeya S."/>
            <person name="Fitzgerald M."/>
            <person name="Haas B."/>
            <person name="Abouelleil A."/>
            <person name="Allen A.W."/>
            <person name="Alvarado L."/>
            <person name="Arachchi H.M."/>
            <person name="Berlin A.M."/>
            <person name="Chapman S.B."/>
            <person name="Gainer-Dewar J."/>
            <person name="Goldberg J."/>
            <person name="Griggs A."/>
            <person name="Gujja S."/>
            <person name="Hansen M."/>
            <person name="Howarth C."/>
            <person name="Imamovic A."/>
            <person name="Ireland A."/>
            <person name="Larimer J."/>
            <person name="McCowan C."/>
            <person name="Murphy C."/>
            <person name="Pearson M."/>
            <person name="Poon T.W."/>
            <person name="Priest M."/>
            <person name="Roberts A."/>
            <person name="Saif S."/>
            <person name="Shea T."/>
            <person name="Sisk P."/>
            <person name="Sykes S."/>
            <person name="Wortman J."/>
            <person name="Nusbaum C."/>
            <person name="Birren B."/>
        </authorList>
    </citation>
    <scope>NUCLEOTIDE SEQUENCE [LARGE SCALE GENOMIC DNA]</scope>
    <source>
        <strain evidence="5">1006PhL</strain>
    </source>
</reference>
<dbReference type="OrthoDB" id="660555at2759"/>
<dbReference type="InterPro" id="IPR001611">
    <property type="entry name" value="Leu-rich_rpt"/>
</dbReference>
<keyword evidence="5" id="KW-1185">Reference proteome</keyword>
<dbReference type="OMA" id="CAHWTDE"/>
<dbReference type="GO" id="GO:0005737">
    <property type="term" value="C:cytoplasm"/>
    <property type="evidence" value="ECO:0007669"/>
    <property type="project" value="TreeGrafter"/>
</dbReference>
<feature type="compositionally biased region" description="Low complexity" evidence="3">
    <location>
        <begin position="545"/>
        <end position="572"/>
    </location>
</feature>
<sequence length="688" mass="76238">MGQQQSSKAHAPLTFGYINNNPHEEGEEDEEDEGAYFSRDRTCSSPDFVLDNPHLYQLESTCQHCSQKTHYPVIVAEQTNTPCKHCRQNKRLSLVRRDLANDLHYIDETYYPNIVHYEEEDEEEHELDPSTSVMHSSAAATVTSANADALYDDIATEDDTMSNEDEDETHTLRDEEGWSRLTFGEIRPSKRLVSSPLLAVDLSGKSLIKLSSSIGYLDNLTKLDLSDNQMINLPRAIGRLKNLRIFNASKNQLEAIPDTITSLGKLKAINLSHNKLTALPKGIGSLPSLIIVILNHNQLTHLPRELANLNDMITLNISHNPLKTIPAEISALKSLRKLTAEDCAFEQEIVHTLAHDPPSLFEICARNMVRSNIKLPLSLSHHHIADYFKQEQACSFCFGPYFESCVTRCRFIQRTGRQVIALDYKLCCAHWTDENDRISAMFSTPYYKQQVLTSTNSSKTTQPPPPPPAATAMIETAGLSTPSSPVSVQDLPQQDYFSHRLLLPAYSSEDILYVPTTAENEAMASSSCSLSAANAFPTTPPPSSSPSSSLPTQSSNNALRPRSSSTSLLRISAMQNHHHHQQQQQQHIVSTPSHLQTEPEQHVTLPFATLTGRQSEEADRILSRQNTKKPNGFKQGFAQLGARLGRKNGSTNNNQTSGSTSSSTSSSSSSHSCSRSSTTGNRDRSETV</sequence>
<dbReference type="STRING" id="1220926.S2JHX6"/>
<feature type="region of interest" description="Disordered" evidence="3">
    <location>
        <begin position="535"/>
        <end position="688"/>
    </location>
</feature>
<feature type="region of interest" description="Disordered" evidence="3">
    <location>
        <begin position="453"/>
        <end position="472"/>
    </location>
</feature>
<feature type="compositionally biased region" description="Acidic residues" evidence="3">
    <location>
        <begin position="25"/>
        <end position="34"/>
    </location>
</feature>
<dbReference type="SMART" id="SM00364">
    <property type="entry name" value="LRR_BAC"/>
    <property type="match status" value="5"/>
</dbReference>
<dbReference type="Pfam" id="PF00560">
    <property type="entry name" value="LRR_1"/>
    <property type="match status" value="1"/>
</dbReference>
<feature type="region of interest" description="Disordered" evidence="3">
    <location>
        <begin position="1"/>
        <end position="38"/>
    </location>
</feature>
<dbReference type="InterPro" id="IPR032675">
    <property type="entry name" value="LRR_dom_sf"/>
</dbReference>
<dbReference type="SMART" id="SM00369">
    <property type="entry name" value="LRR_TYP"/>
    <property type="match status" value="4"/>
</dbReference>
<dbReference type="eggNOG" id="KOG0619">
    <property type="taxonomic scope" value="Eukaryota"/>
</dbReference>